<sequence length="214" mass="22932">MKIGIIGATGKAGQEIYREAVRRGEEAVALVRNADRAREILGEDVTVVEKDAFDLTAEDLAGYDAIVNAFATAPDQAHRHIDLSRQLVEAAGEESPRLVFILGAGSLTNPATGKPFIEVLREVPDAAAWINIPEQQFKQLEYLRTVDTTNWVGISPQADFPAEGPATTPKVGGDELLTAADGESHTTAGTMAVAVLDELQNPAHRNTRFTVSDA</sequence>
<proteinExistence type="predicted"/>
<feature type="domain" description="NAD(P)-binding" evidence="1">
    <location>
        <begin position="7"/>
        <end position="174"/>
    </location>
</feature>
<gene>
    <name evidence="2" type="ORF">EAH68_09200</name>
</gene>
<dbReference type="PANTHER" id="PTHR43355">
    <property type="entry name" value="FLAVIN REDUCTASE (NADPH)"/>
    <property type="match status" value="1"/>
</dbReference>
<accession>A0A3S0C0N6</accession>
<evidence type="ECO:0000313" key="2">
    <source>
        <dbReference type="EMBL" id="RSZ62739.1"/>
    </source>
</evidence>
<dbReference type="Gene3D" id="3.40.50.720">
    <property type="entry name" value="NAD(P)-binding Rossmann-like Domain"/>
    <property type="match status" value="1"/>
</dbReference>
<dbReference type="RefSeq" id="WP_126121034.1">
    <property type="nucleotide sequence ID" value="NZ_RXHJ01000010.1"/>
</dbReference>
<dbReference type="Pfam" id="PF13460">
    <property type="entry name" value="NAD_binding_10"/>
    <property type="match status" value="1"/>
</dbReference>
<evidence type="ECO:0000313" key="3">
    <source>
        <dbReference type="Proteomes" id="UP000274907"/>
    </source>
</evidence>
<dbReference type="GO" id="GO:0016646">
    <property type="term" value="F:oxidoreductase activity, acting on the CH-NH group of donors, NAD or NADP as acceptor"/>
    <property type="evidence" value="ECO:0007669"/>
    <property type="project" value="TreeGrafter"/>
</dbReference>
<protein>
    <submittedName>
        <fullName evidence="2">NADH-flavin reductase</fullName>
    </submittedName>
</protein>
<dbReference type="OrthoDB" id="3191258at2"/>
<dbReference type="InterPro" id="IPR016040">
    <property type="entry name" value="NAD(P)-bd_dom"/>
</dbReference>
<dbReference type="InterPro" id="IPR051606">
    <property type="entry name" value="Polyketide_Oxido-like"/>
</dbReference>
<dbReference type="PANTHER" id="PTHR43355:SF2">
    <property type="entry name" value="FLAVIN REDUCTASE (NADPH)"/>
    <property type="match status" value="1"/>
</dbReference>
<dbReference type="AlphaFoldDB" id="A0A3S0C0N6"/>
<keyword evidence="3" id="KW-1185">Reference proteome</keyword>
<dbReference type="SUPFAM" id="SSF51735">
    <property type="entry name" value="NAD(P)-binding Rossmann-fold domains"/>
    <property type="match status" value="1"/>
</dbReference>
<reference evidence="2 3" key="1">
    <citation type="submission" date="2018-12" db="EMBL/GenBank/DDBJ databases">
        <title>YIM 101343 draft genome.</title>
        <authorList>
            <person name="Chen X."/>
        </authorList>
    </citation>
    <scope>NUCLEOTIDE SEQUENCE [LARGE SCALE GENOMIC DNA]</scope>
    <source>
        <strain evidence="2 3">YIM 101343</strain>
    </source>
</reference>
<comment type="caution">
    <text evidence="2">The sequence shown here is derived from an EMBL/GenBank/DDBJ whole genome shotgun (WGS) entry which is preliminary data.</text>
</comment>
<dbReference type="InterPro" id="IPR036291">
    <property type="entry name" value="NAD(P)-bd_dom_sf"/>
</dbReference>
<dbReference type="Proteomes" id="UP000274907">
    <property type="component" value="Unassembled WGS sequence"/>
</dbReference>
<dbReference type="EMBL" id="RXHJ01000010">
    <property type="protein sequence ID" value="RSZ62739.1"/>
    <property type="molecule type" value="Genomic_DNA"/>
</dbReference>
<name>A0A3S0C0N6_9CORY</name>
<organism evidence="2 3">
    <name type="scientific">Corynebacterium hylobatis</name>
    <dbReference type="NCBI Taxonomy" id="1859290"/>
    <lineage>
        <taxon>Bacteria</taxon>
        <taxon>Bacillati</taxon>
        <taxon>Actinomycetota</taxon>
        <taxon>Actinomycetes</taxon>
        <taxon>Mycobacteriales</taxon>
        <taxon>Corynebacteriaceae</taxon>
        <taxon>Corynebacterium</taxon>
    </lineage>
</organism>
<evidence type="ECO:0000259" key="1">
    <source>
        <dbReference type="Pfam" id="PF13460"/>
    </source>
</evidence>